<evidence type="ECO:0000313" key="3">
    <source>
        <dbReference type="Proteomes" id="UP001278766"/>
    </source>
</evidence>
<evidence type="ECO:0000256" key="1">
    <source>
        <dbReference type="SAM" id="MobiDB-lite"/>
    </source>
</evidence>
<reference evidence="2" key="2">
    <citation type="submission" date="2023-06" db="EMBL/GenBank/DDBJ databases">
        <authorList>
            <consortium name="Lawrence Berkeley National Laboratory"/>
            <person name="Haridas S."/>
            <person name="Hensen N."/>
            <person name="Bonometti L."/>
            <person name="Westerberg I."/>
            <person name="Brannstrom I.O."/>
            <person name="Guillou S."/>
            <person name="Cros-Aarteil S."/>
            <person name="Calhoun S."/>
            <person name="Kuo A."/>
            <person name="Mondo S."/>
            <person name="Pangilinan J."/>
            <person name="Riley R."/>
            <person name="Labutti K."/>
            <person name="Andreopoulos B."/>
            <person name="Lipzen A."/>
            <person name="Chen C."/>
            <person name="Yanf M."/>
            <person name="Daum C."/>
            <person name="Ng V."/>
            <person name="Clum A."/>
            <person name="Steindorff A."/>
            <person name="Ohm R."/>
            <person name="Martin F."/>
            <person name="Silar P."/>
            <person name="Natvig D."/>
            <person name="Lalanne C."/>
            <person name="Gautier V."/>
            <person name="Ament-Velasquez S.L."/>
            <person name="Kruys A."/>
            <person name="Hutchinson M.I."/>
            <person name="Powell A.J."/>
            <person name="Barry K."/>
            <person name="Miller A.N."/>
            <person name="Grigoriev I.V."/>
            <person name="Debuchy R."/>
            <person name="Gladieux P."/>
            <person name="Thoren M.H."/>
            <person name="Johannesson H."/>
        </authorList>
    </citation>
    <scope>NUCLEOTIDE SEQUENCE</scope>
    <source>
        <strain evidence="2">CBS 168.71</strain>
    </source>
</reference>
<sequence>MISGSEPESDNDFQTASPGSDSESDDDVETSEPLPTLSDIEDGVIYERDVDVQRADENGVLIPCENENTDVLDTNNPLVDESPIVSVVRFDTVVTKFCHFLVAWCRDIAWSQFQELDNDQPICVSAFIILFNSDPDILAQRVLAYVPSSVKAILRRANLSPHDLLPLLSAESHRDGGCYINIATGTTKVDPHPPPSASGASATRPRPRTLSVNNNNNNVDSKFVIIASMPLEGNRTICLLLEAVFQAYLNIVGDTTAVRQWHRPAVLLFIAKMRADTSIPLPDFSAYGLNAAWSLMQGGFSIPKAIRDQGCKVCGKKNKRMSRERARRWKSG</sequence>
<proteinExistence type="predicted"/>
<dbReference type="Proteomes" id="UP001278766">
    <property type="component" value="Unassembled WGS sequence"/>
</dbReference>
<evidence type="ECO:0000313" key="2">
    <source>
        <dbReference type="EMBL" id="KAK3290231.1"/>
    </source>
</evidence>
<keyword evidence="3" id="KW-1185">Reference proteome</keyword>
<accession>A0AAE0H5G7</accession>
<feature type="region of interest" description="Disordered" evidence="1">
    <location>
        <begin position="184"/>
        <end position="214"/>
    </location>
</feature>
<dbReference type="RefSeq" id="XP_062653745.1">
    <property type="nucleotide sequence ID" value="XM_062806206.1"/>
</dbReference>
<dbReference type="AlphaFoldDB" id="A0AAE0H5G7"/>
<name>A0AAE0H5G7_9PEZI</name>
<feature type="region of interest" description="Disordered" evidence="1">
    <location>
        <begin position="1"/>
        <end position="38"/>
    </location>
</feature>
<dbReference type="EMBL" id="JAUEPN010000014">
    <property type="protein sequence ID" value="KAK3290231.1"/>
    <property type="molecule type" value="Genomic_DNA"/>
</dbReference>
<protein>
    <submittedName>
        <fullName evidence="2">Uncharacterized protein</fullName>
    </submittedName>
</protein>
<organism evidence="2 3">
    <name type="scientific">Chaetomium fimeti</name>
    <dbReference type="NCBI Taxonomy" id="1854472"/>
    <lineage>
        <taxon>Eukaryota</taxon>
        <taxon>Fungi</taxon>
        <taxon>Dikarya</taxon>
        <taxon>Ascomycota</taxon>
        <taxon>Pezizomycotina</taxon>
        <taxon>Sordariomycetes</taxon>
        <taxon>Sordariomycetidae</taxon>
        <taxon>Sordariales</taxon>
        <taxon>Chaetomiaceae</taxon>
        <taxon>Chaetomium</taxon>
    </lineage>
</organism>
<gene>
    <name evidence="2" type="ORF">B0H64DRAFT_436791</name>
</gene>
<dbReference type="GeneID" id="87843154"/>
<comment type="caution">
    <text evidence="2">The sequence shown here is derived from an EMBL/GenBank/DDBJ whole genome shotgun (WGS) entry which is preliminary data.</text>
</comment>
<reference evidence="2" key="1">
    <citation type="journal article" date="2023" name="Mol. Phylogenet. Evol.">
        <title>Genome-scale phylogeny and comparative genomics of the fungal order Sordariales.</title>
        <authorList>
            <person name="Hensen N."/>
            <person name="Bonometti L."/>
            <person name="Westerberg I."/>
            <person name="Brannstrom I.O."/>
            <person name="Guillou S."/>
            <person name="Cros-Aarteil S."/>
            <person name="Calhoun S."/>
            <person name="Haridas S."/>
            <person name="Kuo A."/>
            <person name="Mondo S."/>
            <person name="Pangilinan J."/>
            <person name="Riley R."/>
            <person name="LaButti K."/>
            <person name="Andreopoulos B."/>
            <person name="Lipzen A."/>
            <person name="Chen C."/>
            <person name="Yan M."/>
            <person name="Daum C."/>
            <person name="Ng V."/>
            <person name="Clum A."/>
            <person name="Steindorff A."/>
            <person name="Ohm R.A."/>
            <person name="Martin F."/>
            <person name="Silar P."/>
            <person name="Natvig D.O."/>
            <person name="Lalanne C."/>
            <person name="Gautier V."/>
            <person name="Ament-Velasquez S.L."/>
            <person name="Kruys A."/>
            <person name="Hutchinson M.I."/>
            <person name="Powell A.J."/>
            <person name="Barry K."/>
            <person name="Miller A.N."/>
            <person name="Grigoriev I.V."/>
            <person name="Debuchy R."/>
            <person name="Gladieux P."/>
            <person name="Hiltunen Thoren M."/>
            <person name="Johannesson H."/>
        </authorList>
    </citation>
    <scope>NUCLEOTIDE SEQUENCE</scope>
    <source>
        <strain evidence="2">CBS 168.71</strain>
    </source>
</reference>